<dbReference type="EMBL" id="CP037452">
    <property type="protein sequence ID" value="QDV52753.1"/>
    <property type="molecule type" value="Genomic_DNA"/>
</dbReference>
<feature type="signal peptide" evidence="2">
    <location>
        <begin position="1"/>
        <end position="24"/>
    </location>
</feature>
<reference evidence="4 5" key="1">
    <citation type="submission" date="2019-03" db="EMBL/GenBank/DDBJ databases">
        <title>Deep-cultivation of Planctomycetes and their phenomic and genomic characterization uncovers novel biology.</title>
        <authorList>
            <person name="Wiegand S."/>
            <person name="Jogler M."/>
            <person name="Boedeker C."/>
            <person name="Pinto D."/>
            <person name="Vollmers J."/>
            <person name="Rivas-Marin E."/>
            <person name="Kohn T."/>
            <person name="Peeters S.H."/>
            <person name="Heuer A."/>
            <person name="Rast P."/>
            <person name="Oberbeckmann S."/>
            <person name="Bunk B."/>
            <person name="Jeske O."/>
            <person name="Meyerdierks A."/>
            <person name="Storesund J.E."/>
            <person name="Kallscheuer N."/>
            <person name="Luecker S."/>
            <person name="Lage O.M."/>
            <person name="Pohl T."/>
            <person name="Merkel B.J."/>
            <person name="Hornburger P."/>
            <person name="Mueller R.-W."/>
            <person name="Bruemmer F."/>
            <person name="Labrenz M."/>
            <person name="Spormann A.M."/>
            <person name="Op den Camp H."/>
            <person name="Overmann J."/>
            <person name="Amann R."/>
            <person name="Jetten M.S.M."/>
            <person name="Mascher T."/>
            <person name="Medema M.H."/>
            <person name="Devos D.P."/>
            <person name="Kaster A.-K."/>
            <person name="Ovreas L."/>
            <person name="Rohde M."/>
            <person name="Galperin M.Y."/>
            <person name="Jogler C."/>
        </authorList>
    </citation>
    <scope>NUCLEOTIDE SEQUENCE [LARGE SCALE GENOMIC DNA]</scope>
    <source>
        <strain evidence="4 5">Enr17</strain>
    </source>
</reference>
<evidence type="ECO:0000256" key="1">
    <source>
        <dbReference type="SAM" id="MobiDB-lite"/>
    </source>
</evidence>
<dbReference type="RefSeq" id="WP_145312036.1">
    <property type="nucleotide sequence ID" value="NZ_CP037452.1"/>
</dbReference>
<dbReference type="InterPro" id="IPR036034">
    <property type="entry name" value="PDZ_sf"/>
</dbReference>
<feature type="compositionally biased region" description="Low complexity" evidence="1">
    <location>
        <begin position="156"/>
        <end position="165"/>
    </location>
</feature>
<feature type="chain" id="PRO_5022137132" evidence="2">
    <location>
        <begin position="25"/>
        <end position="370"/>
    </location>
</feature>
<dbReference type="PROSITE" id="PS50106">
    <property type="entry name" value="PDZ"/>
    <property type="match status" value="1"/>
</dbReference>
<dbReference type="AlphaFoldDB" id="A0A518II30"/>
<feature type="region of interest" description="Disordered" evidence="1">
    <location>
        <begin position="23"/>
        <end position="228"/>
    </location>
</feature>
<dbReference type="Pfam" id="PF17820">
    <property type="entry name" value="PDZ_6"/>
    <property type="match status" value="1"/>
</dbReference>
<accession>A0A518II30</accession>
<dbReference type="SMART" id="SM00228">
    <property type="entry name" value="PDZ"/>
    <property type="match status" value="1"/>
</dbReference>
<dbReference type="OrthoDB" id="273332at2"/>
<feature type="compositionally biased region" description="Pro residues" evidence="1">
    <location>
        <begin position="172"/>
        <end position="196"/>
    </location>
</feature>
<sequence precursor="true">MKRFTLSLVVLAMVFGTVSLDVQAGGKGRSSSRSGRSSMSRSGFSGSRRNFSSRSTSSRSPQRFQSRSKSTRSPQRTTTRKFSSSQKLNSSTTRPRFSNSTPKPRPTMKPIGNTRPQTKPFTGIRPRPGNGTPKPRPGIKPIDPGIGNGKPGFGGIRPKPGAGAPKPRPRPKPPVGNGPPKPRPPKPNNPNNPKPNPGQGNNGGGHHDGGHHGGGHHGGGHHGHGHHGKPWFHARPNYCWWWFNYCTPLQNCRPVDYQYCNYIYPTCDYVAPSGLVVEDARWYLGMKGMMLPGKGVGVESVEENSPAAAAGLAPGMVITKVNGTAIISNEVLAQVIAESGGVLEMELYEKLDGPLMETTVEMIRLPAASF</sequence>
<evidence type="ECO:0000313" key="4">
    <source>
        <dbReference type="EMBL" id="QDV52753.1"/>
    </source>
</evidence>
<dbReference type="Proteomes" id="UP000318313">
    <property type="component" value="Chromosome"/>
</dbReference>
<evidence type="ECO:0000259" key="3">
    <source>
        <dbReference type="PROSITE" id="PS50106"/>
    </source>
</evidence>
<feature type="compositionally biased region" description="Basic residues" evidence="1">
    <location>
        <begin position="213"/>
        <end position="228"/>
    </location>
</feature>
<feature type="compositionally biased region" description="Gly residues" evidence="1">
    <location>
        <begin position="146"/>
        <end position="155"/>
    </location>
</feature>
<proteinExistence type="predicted"/>
<evidence type="ECO:0000256" key="2">
    <source>
        <dbReference type="SAM" id="SignalP"/>
    </source>
</evidence>
<feature type="compositionally biased region" description="Polar residues" evidence="1">
    <location>
        <begin position="71"/>
        <end position="102"/>
    </location>
</feature>
<keyword evidence="2" id="KW-0732">Signal</keyword>
<feature type="compositionally biased region" description="Low complexity" evidence="1">
    <location>
        <begin position="29"/>
        <end position="68"/>
    </location>
</feature>
<gene>
    <name evidence="4" type="ORF">Enr17x_48200</name>
</gene>
<keyword evidence="5" id="KW-1185">Reference proteome</keyword>
<evidence type="ECO:0000313" key="5">
    <source>
        <dbReference type="Proteomes" id="UP000318313"/>
    </source>
</evidence>
<name>A0A518II30_9PLAN</name>
<dbReference type="KEGG" id="gfm:Enr17x_48200"/>
<dbReference type="SUPFAM" id="SSF50156">
    <property type="entry name" value="PDZ domain-like"/>
    <property type="match status" value="1"/>
</dbReference>
<dbReference type="InterPro" id="IPR041489">
    <property type="entry name" value="PDZ_6"/>
</dbReference>
<protein>
    <submittedName>
        <fullName evidence="4">PDZ domain (Also known as DHR or GLGF)</fullName>
    </submittedName>
</protein>
<dbReference type="InterPro" id="IPR001478">
    <property type="entry name" value="PDZ"/>
</dbReference>
<dbReference type="Gene3D" id="2.30.42.10">
    <property type="match status" value="1"/>
</dbReference>
<feature type="domain" description="PDZ" evidence="3">
    <location>
        <begin position="288"/>
        <end position="351"/>
    </location>
</feature>
<organism evidence="4 5">
    <name type="scientific">Gimesia fumaroli</name>
    <dbReference type="NCBI Taxonomy" id="2527976"/>
    <lineage>
        <taxon>Bacteria</taxon>
        <taxon>Pseudomonadati</taxon>
        <taxon>Planctomycetota</taxon>
        <taxon>Planctomycetia</taxon>
        <taxon>Planctomycetales</taxon>
        <taxon>Planctomycetaceae</taxon>
        <taxon>Gimesia</taxon>
    </lineage>
</organism>